<keyword evidence="2" id="KW-1133">Transmembrane helix</keyword>
<dbReference type="Proteomes" id="UP000663866">
    <property type="component" value="Unassembled WGS sequence"/>
</dbReference>
<organism evidence="7 13">
    <name type="scientific">Rotaria magnacalcarata</name>
    <dbReference type="NCBI Taxonomy" id="392030"/>
    <lineage>
        <taxon>Eukaryota</taxon>
        <taxon>Metazoa</taxon>
        <taxon>Spiralia</taxon>
        <taxon>Gnathifera</taxon>
        <taxon>Rotifera</taxon>
        <taxon>Eurotatoria</taxon>
        <taxon>Bdelloidea</taxon>
        <taxon>Philodinida</taxon>
        <taxon>Philodinidae</taxon>
        <taxon>Rotaria</taxon>
    </lineage>
</organism>
<evidence type="ECO:0000256" key="2">
    <source>
        <dbReference type="SAM" id="Phobius"/>
    </source>
</evidence>
<proteinExistence type="predicted"/>
<gene>
    <name evidence="8" type="ORF">BYL167_LOCUS6026</name>
    <name evidence="3" type="ORF">CJN711_LOCUS4228</name>
    <name evidence="9" type="ORF">GIL414_LOCUS4185</name>
    <name evidence="4" type="ORF">KQP761_LOCUS4761</name>
    <name evidence="7" type="ORF">MBJ925_LOCUS34697</name>
    <name evidence="11" type="ORF">OVN521_LOCUS31058</name>
    <name evidence="12" type="ORF">SMN809_LOCUS30432</name>
    <name evidence="10" type="ORF">UXM345_LOCUS30380</name>
    <name evidence="5" type="ORF">WKI299_LOCUS7938</name>
    <name evidence="6" type="ORF">XDN619_LOCUS11657</name>
</gene>
<dbReference type="EMBL" id="CAJOBF010007932">
    <property type="protein sequence ID" value="CAF4244666.1"/>
    <property type="molecule type" value="Genomic_DNA"/>
</dbReference>
<dbReference type="Proteomes" id="UP000676336">
    <property type="component" value="Unassembled WGS sequence"/>
</dbReference>
<evidence type="ECO:0000256" key="1">
    <source>
        <dbReference type="SAM" id="MobiDB-lite"/>
    </source>
</evidence>
<evidence type="ECO:0000313" key="5">
    <source>
        <dbReference type="EMBL" id="CAF2038458.1"/>
    </source>
</evidence>
<comment type="caution">
    <text evidence="7">The sequence shown here is derived from an EMBL/GenBank/DDBJ whole genome shotgun (WGS) entry which is preliminary data.</text>
</comment>
<dbReference type="Proteomes" id="UP000681720">
    <property type="component" value="Unassembled WGS sequence"/>
</dbReference>
<evidence type="ECO:0000313" key="10">
    <source>
        <dbReference type="EMBL" id="CAF4244666.1"/>
    </source>
</evidence>
<keyword evidence="14" id="KW-1185">Reference proteome</keyword>
<dbReference type="EMBL" id="CAJNRG010004468">
    <property type="protein sequence ID" value="CAF2066514.1"/>
    <property type="molecule type" value="Genomic_DNA"/>
</dbReference>
<protein>
    <submittedName>
        <fullName evidence="7">Uncharacterized protein</fullName>
    </submittedName>
</protein>
<dbReference type="EMBL" id="CAJNOW010001004">
    <property type="protein sequence ID" value="CAF1300857.1"/>
    <property type="molecule type" value="Genomic_DNA"/>
</dbReference>
<dbReference type="Proteomes" id="UP000663824">
    <property type="component" value="Unassembled WGS sequence"/>
</dbReference>
<evidence type="ECO:0000313" key="7">
    <source>
        <dbReference type="EMBL" id="CAF2187544.1"/>
    </source>
</evidence>
<dbReference type="EMBL" id="CAJNOV010000820">
    <property type="protein sequence ID" value="CAF1039962.1"/>
    <property type="molecule type" value="Genomic_DNA"/>
</dbReference>
<dbReference type="EMBL" id="CAJOBG010013564">
    <property type="protein sequence ID" value="CAF4294572.1"/>
    <property type="molecule type" value="Genomic_DNA"/>
</dbReference>
<evidence type="ECO:0000313" key="13">
    <source>
        <dbReference type="Proteomes" id="UP000663824"/>
    </source>
</evidence>
<keyword evidence="2" id="KW-0812">Transmembrane</keyword>
<dbReference type="Proteomes" id="UP000663842">
    <property type="component" value="Unassembled WGS sequence"/>
</dbReference>
<dbReference type="EMBL" id="CAJNRE010019081">
    <property type="protein sequence ID" value="CAF2187544.1"/>
    <property type="molecule type" value="Genomic_DNA"/>
</dbReference>
<accession>A0A816Z6Z8</accession>
<dbReference type="EMBL" id="CAJNRF010002446">
    <property type="protein sequence ID" value="CAF2038458.1"/>
    <property type="molecule type" value="Genomic_DNA"/>
</dbReference>
<reference evidence="7" key="1">
    <citation type="submission" date="2021-02" db="EMBL/GenBank/DDBJ databases">
        <authorList>
            <person name="Nowell W R."/>
        </authorList>
    </citation>
    <scope>NUCLEOTIDE SEQUENCE</scope>
</reference>
<evidence type="ECO:0000313" key="3">
    <source>
        <dbReference type="EMBL" id="CAF1039962.1"/>
    </source>
</evidence>
<dbReference type="EMBL" id="CAJOBI010057487">
    <property type="protein sequence ID" value="CAF4400618.1"/>
    <property type="molecule type" value="Genomic_DNA"/>
</dbReference>
<evidence type="ECO:0000313" key="8">
    <source>
        <dbReference type="EMBL" id="CAF3854231.1"/>
    </source>
</evidence>
<evidence type="ECO:0000313" key="12">
    <source>
        <dbReference type="EMBL" id="CAF4400618.1"/>
    </source>
</evidence>
<evidence type="ECO:0000313" key="6">
    <source>
        <dbReference type="EMBL" id="CAF2066514.1"/>
    </source>
</evidence>
<evidence type="ECO:0000313" key="9">
    <source>
        <dbReference type="EMBL" id="CAF3855196.1"/>
    </source>
</evidence>
<dbReference type="EMBL" id="CAJOBH010001429">
    <property type="protein sequence ID" value="CAF3854231.1"/>
    <property type="molecule type" value="Genomic_DNA"/>
</dbReference>
<evidence type="ECO:0000313" key="11">
    <source>
        <dbReference type="EMBL" id="CAF4294572.1"/>
    </source>
</evidence>
<dbReference type="Proteomes" id="UP000663834">
    <property type="component" value="Unassembled WGS sequence"/>
</dbReference>
<dbReference type="AlphaFoldDB" id="A0A816Z6Z8"/>
<feature type="transmembrane region" description="Helical" evidence="2">
    <location>
        <begin position="21"/>
        <end position="41"/>
    </location>
</feature>
<dbReference type="Proteomes" id="UP000663856">
    <property type="component" value="Unassembled WGS sequence"/>
</dbReference>
<dbReference type="EMBL" id="CAJOBJ010000984">
    <property type="protein sequence ID" value="CAF3855196.1"/>
    <property type="molecule type" value="Genomic_DNA"/>
</dbReference>
<feature type="region of interest" description="Disordered" evidence="1">
    <location>
        <begin position="1"/>
        <end position="20"/>
    </location>
</feature>
<dbReference type="Proteomes" id="UP000663855">
    <property type="component" value="Unassembled WGS sequence"/>
</dbReference>
<keyword evidence="2" id="KW-0472">Membrane</keyword>
<evidence type="ECO:0000313" key="14">
    <source>
        <dbReference type="Proteomes" id="UP000663866"/>
    </source>
</evidence>
<sequence>MSIEKLIYSRPQSQRKSKKKNPTFNHLCVIFHLFATVRYVFQMSEFERTIFCGATFHQASISSGEDEQAQAQHNRSIMFAVWNLVADLIEA</sequence>
<dbReference type="Proteomes" id="UP000681967">
    <property type="component" value="Unassembled WGS sequence"/>
</dbReference>
<name>A0A816Z6Z8_9BILA</name>
<dbReference type="Proteomes" id="UP000663887">
    <property type="component" value="Unassembled WGS sequence"/>
</dbReference>
<evidence type="ECO:0000313" key="4">
    <source>
        <dbReference type="EMBL" id="CAF1300857.1"/>
    </source>
</evidence>